<organism evidence="4 5">
    <name type="scientific">Goodea atripinnis</name>
    <dbReference type="NCBI Taxonomy" id="208336"/>
    <lineage>
        <taxon>Eukaryota</taxon>
        <taxon>Metazoa</taxon>
        <taxon>Chordata</taxon>
        <taxon>Craniata</taxon>
        <taxon>Vertebrata</taxon>
        <taxon>Euteleostomi</taxon>
        <taxon>Actinopterygii</taxon>
        <taxon>Neopterygii</taxon>
        <taxon>Teleostei</taxon>
        <taxon>Neoteleostei</taxon>
        <taxon>Acanthomorphata</taxon>
        <taxon>Ovalentaria</taxon>
        <taxon>Atherinomorphae</taxon>
        <taxon>Cyprinodontiformes</taxon>
        <taxon>Goodeidae</taxon>
        <taxon>Goodea</taxon>
    </lineage>
</organism>
<accession>A0ABV0PK97</accession>
<protein>
    <recommendedName>
        <fullName evidence="3">EGF-like domain-containing protein</fullName>
    </recommendedName>
</protein>
<gene>
    <name evidence="4" type="ORF">GOODEAATRI_001585</name>
</gene>
<comment type="caution">
    <text evidence="4">The sequence shown here is derived from an EMBL/GenBank/DDBJ whole genome shotgun (WGS) entry which is preliminary data.</text>
</comment>
<keyword evidence="2" id="KW-0245">EGF-like domain</keyword>
<feature type="domain" description="EGF-like" evidence="3">
    <location>
        <begin position="61"/>
        <end position="96"/>
    </location>
</feature>
<comment type="caution">
    <text evidence="2">Lacks conserved residue(s) required for the propagation of feature annotation.</text>
</comment>
<dbReference type="PROSITE" id="PS01186">
    <property type="entry name" value="EGF_2"/>
    <property type="match status" value="1"/>
</dbReference>
<dbReference type="Pfam" id="PF14670">
    <property type="entry name" value="FXa_inhibition"/>
    <property type="match status" value="1"/>
</dbReference>
<evidence type="ECO:0000256" key="1">
    <source>
        <dbReference type="ARBA" id="ARBA00023157"/>
    </source>
</evidence>
<evidence type="ECO:0000256" key="2">
    <source>
        <dbReference type="PROSITE-ProRule" id="PRU00076"/>
    </source>
</evidence>
<dbReference type="EMBL" id="JAHRIO010080014">
    <property type="protein sequence ID" value="MEQ2183792.1"/>
    <property type="molecule type" value="Genomic_DNA"/>
</dbReference>
<sequence>MASSATVSQNYIDECLVETLGCEHYCVNTLGTYQCFCRVGFRLDQDQHSCICELQLYYGSFGNDCSVSCEDCVNGVCSKNRDRCDCSPGWTGTICNESLESPVD</sequence>
<dbReference type="Gene3D" id="2.10.25.10">
    <property type="entry name" value="Laminin"/>
    <property type="match status" value="2"/>
</dbReference>
<evidence type="ECO:0000313" key="4">
    <source>
        <dbReference type="EMBL" id="MEQ2183792.1"/>
    </source>
</evidence>
<evidence type="ECO:0000259" key="3">
    <source>
        <dbReference type="PROSITE" id="PS50026"/>
    </source>
</evidence>
<dbReference type="InterPro" id="IPR000742">
    <property type="entry name" value="EGF"/>
</dbReference>
<name>A0ABV0PK97_9TELE</name>
<keyword evidence="1 2" id="KW-1015">Disulfide bond</keyword>
<dbReference type="InterPro" id="IPR001881">
    <property type="entry name" value="EGF-like_Ca-bd_dom"/>
</dbReference>
<dbReference type="PROSITE" id="PS00022">
    <property type="entry name" value="EGF_1"/>
    <property type="match status" value="1"/>
</dbReference>
<dbReference type="SMART" id="SM00179">
    <property type="entry name" value="EGF_CA"/>
    <property type="match status" value="1"/>
</dbReference>
<reference evidence="4 5" key="1">
    <citation type="submission" date="2021-06" db="EMBL/GenBank/DDBJ databases">
        <authorList>
            <person name="Palmer J.M."/>
        </authorList>
    </citation>
    <scope>NUCLEOTIDE SEQUENCE [LARGE SCALE GENOMIC DNA]</scope>
    <source>
        <strain evidence="4 5">GA_2019</strain>
        <tissue evidence="4">Muscle</tissue>
    </source>
</reference>
<dbReference type="Proteomes" id="UP001476798">
    <property type="component" value="Unassembled WGS sequence"/>
</dbReference>
<dbReference type="PROSITE" id="PS50026">
    <property type="entry name" value="EGF_3"/>
    <property type="match status" value="1"/>
</dbReference>
<dbReference type="SUPFAM" id="SSF57196">
    <property type="entry name" value="EGF/Laminin"/>
    <property type="match status" value="1"/>
</dbReference>
<proteinExistence type="predicted"/>
<evidence type="ECO:0000313" key="5">
    <source>
        <dbReference type="Proteomes" id="UP001476798"/>
    </source>
</evidence>
<dbReference type="SMART" id="SM00181">
    <property type="entry name" value="EGF"/>
    <property type="match status" value="2"/>
</dbReference>
<feature type="disulfide bond" evidence="2">
    <location>
        <begin position="86"/>
        <end position="95"/>
    </location>
</feature>
<keyword evidence="5" id="KW-1185">Reference proteome</keyword>